<protein>
    <submittedName>
        <fullName evidence="1">DUF3352 domain-containing protein</fullName>
    </submittedName>
</protein>
<dbReference type="RefSeq" id="WP_130059854.1">
    <property type="nucleotide sequence ID" value="NZ_CP072243.1"/>
</dbReference>
<dbReference type="Proteomes" id="UP000422221">
    <property type="component" value="Unassembled WGS sequence"/>
</dbReference>
<reference evidence="1 2" key="1">
    <citation type="journal article" date="2019" name="Nat. Med.">
        <title>A library of human gut bacterial isolates paired with longitudinal multiomics data enables mechanistic microbiome research.</title>
        <authorList>
            <person name="Poyet M."/>
            <person name="Groussin M."/>
            <person name="Gibbons S.M."/>
            <person name="Avila-Pacheco J."/>
            <person name="Jiang X."/>
            <person name="Kearney S.M."/>
            <person name="Perrotta A.R."/>
            <person name="Berdy B."/>
            <person name="Zhao S."/>
            <person name="Lieberman T.D."/>
            <person name="Swanson P.K."/>
            <person name="Smith M."/>
            <person name="Roesemann S."/>
            <person name="Alexander J.E."/>
            <person name="Rich S.A."/>
            <person name="Livny J."/>
            <person name="Vlamakis H."/>
            <person name="Clish C."/>
            <person name="Bullock K."/>
            <person name="Deik A."/>
            <person name="Scott J."/>
            <person name="Pierce K.A."/>
            <person name="Xavier R.J."/>
            <person name="Alm E.J."/>
        </authorList>
    </citation>
    <scope>NUCLEOTIDE SEQUENCE [LARGE SCALE GENOMIC DNA]</scope>
    <source>
        <strain evidence="1 2">BIOML-A10</strain>
    </source>
</reference>
<sequence>MKLRTLVKISITTSVALLCTGFAVFSFFKLSAAENKEEFELYTLVPPSAVGVLETDNMTALIQDIDELTCSKDNHFLYISKIFSCLKSHLYTLLEETPHGLSRQMSKVLLSFHEPDNDRNQVLYCALGSGDYELIGKFIKKYCSSTFPSKMFDYKGEEIRIYPLPGDDFLACYLTSDFLVASYQKKLVEEVIDARLSGQSLLGDSVFSDMRAAKKNNAAATIYTRVHSLDMGKMKDDAQEQTPFGGWVEFDMKLNGDAVYFSGVNHDTDTCLTFMNMLRRQQSLEGFPGEILPVTTFFFNQRSISDLQSALDFAANDRNPAGDIMMPADSVGVYDEAFAAYLKEHALHDMTTCLFAYNDTTKYPAAVASLSVRDAVRAEQMLKILIDNCPHERKFVSGPAVTFCYTPSRAYPVYLLPRNTLFAQLTGIASSSLHTYACLYGGRLLLAPDAESLSCYVRHLDKGEILEGMPGYRESIVGLSDVYNFMFVADLEHMFVQPESYVRLLPSFFFRNPDFFRYFVLSAQFSCTDGVAYPNVVLQYKGE</sequence>
<dbReference type="EMBL" id="VWMK01000018">
    <property type="protein sequence ID" value="KAA3760988.1"/>
    <property type="molecule type" value="Genomic_DNA"/>
</dbReference>
<gene>
    <name evidence="1" type="ORF">F3F73_17125</name>
</gene>
<accession>A0A7J4XFK9</accession>
<dbReference type="AlphaFoldDB" id="A0A7J4XFK9"/>
<evidence type="ECO:0000313" key="1">
    <source>
        <dbReference type="EMBL" id="KAA3760988.1"/>
    </source>
</evidence>
<organism evidence="1 2">
    <name type="scientific">Bacteroides salyersiae</name>
    <dbReference type="NCBI Taxonomy" id="291644"/>
    <lineage>
        <taxon>Bacteria</taxon>
        <taxon>Pseudomonadati</taxon>
        <taxon>Bacteroidota</taxon>
        <taxon>Bacteroidia</taxon>
        <taxon>Bacteroidales</taxon>
        <taxon>Bacteroidaceae</taxon>
        <taxon>Bacteroides</taxon>
    </lineage>
</organism>
<evidence type="ECO:0000313" key="2">
    <source>
        <dbReference type="Proteomes" id="UP000422221"/>
    </source>
</evidence>
<name>A0A7J4XFK9_9BACE</name>
<comment type="caution">
    <text evidence="1">The sequence shown here is derived from an EMBL/GenBank/DDBJ whole genome shotgun (WGS) entry which is preliminary data.</text>
</comment>
<dbReference type="Pfam" id="PF11832">
    <property type="entry name" value="DUF3352"/>
    <property type="match status" value="1"/>
</dbReference>
<proteinExistence type="predicted"/>
<dbReference type="InterPro" id="IPR021787">
    <property type="entry name" value="DUF3352"/>
</dbReference>